<dbReference type="InterPro" id="IPR011990">
    <property type="entry name" value="TPR-like_helical_dom_sf"/>
</dbReference>
<feature type="transmembrane region" description="Helical" evidence="2">
    <location>
        <begin position="347"/>
        <end position="369"/>
    </location>
</feature>
<dbReference type="STRING" id="37001.A0A1A9W940"/>
<dbReference type="PANTHER" id="PTHR16091">
    <property type="entry name" value="TTC17 PROTEIN"/>
    <property type="match status" value="1"/>
</dbReference>
<accession>A0A1A9W940</accession>
<evidence type="ECO:0000256" key="1">
    <source>
        <dbReference type="PROSITE-ProRule" id="PRU00339"/>
    </source>
</evidence>
<dbReference type="InterPro" id="IPR052630">
    <property type="entry name" value="TTC17"/>
</dbReference>
<evidence type="ECO:0000313" key="4">
    <source>
        <dbReference type="Proteomes" id="UP000091820"/>
    </source>
</evidence>
<keyword evidence="2" id="KW-1133">Transmembrane helix</keyword>
<protein>
    <submittedName>
        <fullName evidence="3">Uncharacterized protein</fullName>
    </submittedName>
</protein>
<feature type="repeat" description="TPR" evidence="1">
    <location>
        <begin position="222"/>
        <end position="255"/>
    </location>
</feature>
<keyword evidence="1" id="KW-0802">TPR repeat</keyword>
<dbReference type="EnsemblMetazoa" id="GBRI010756-RA">
    <property type="protein sequence ID" value="GBRI010756-PA"/>
    <property type="gene ID" value="GBRI010756"/>
</dbReference>
<dbReference type="SMART" id="SM00028">
    <property type="entry name" value="TPR"/>
    <property type="match status" value="3"/>
</dbReference>
<proteinExistence type="predicted"/>
<dbReference type="PANTHER" id="PTHR16091:SF3">
    <property type="entry name" value="TETRATRICOPEPTIDE REPEAT PROTEIN 17"/>
    <property type="match status" value="1"/>
</dbReference>
<dbReference type="Pfam" id="PF13181">
    <property type="entry name" value="TPR_8"/>
    <property type="match status" value="2"/>
</dbReference>
<dbReference type="AlphaFoldDB" id="A0A1A9W940"/>
<keyword evidence="2" id="KW-0472">Membrane</keyword>
<dbReference type="GO" id="GO:0015629">
    <property type="term" value="C:actin cytoskeleton"/>
    <property type="evidence" value="ECO:0007669"/>
    <property type="project" value="TreeGrafter"/>
</dbReference>
<dbReference type="PROSITE" id="PS50005">
    <property type="entry name" value="TPR"/>
    <property type="match status" value="2"/>
</dbReference>
<evidence type="ECO:0000256" key="2">
    <source>
        <dbReference type="SAM" id="Phobius"/>
    </source>
</evidence>
<dbReference type="InterPro" id="IPR019734">
    <property type="entry name" value="TPR_rpt"/>
</dbReference>
<dbReference type="VEuPathDB" id="VectorBase:GBRI010756"/>
<keyword evidence="2" id="KW-0812">Transmembrane</keyword>
<dbReference type="Gene3D" id="1.25.40.10">
    <property type="entry name" value="Tetratricopeptide repeat domain"/>
    <property type="match status" value="1"/>
</dbReference>
<name>A0A1A9W940_9MUSC</name>
<feature type="repeat" description="TPR" evidence="1">
    <location>
        <begin position="293"/>
        <end position="326"/>
    </location>
</feature>
<organism evidence="3 4">
    <name type="scientific">Glossina brevipalpis</name>
    <dbReference type="NCBI Taxonomy" id="37001"/>
    <lineage>
        <taxon>Eukaryota</taxon>
        <taxon>Metazoa</taxon>
        <taxon>Ecdysozoa</taxon>
        <taxon>Arthropoda</taxon>
        <taxon>Hexapoda</taxon>
        <taxon>Insecta</taxon>
        <taxon>Pterygota</taxon>
        <taxon>Neoptera</taxon>
        <taxon>Endopterygota</taxon>
        <taxon>Diptera</taxon>
        <taxon>Brachycera</taxon>
        <taxon>Muscomorpha</taxon>
        <taxon>Hippoboscoidea</taxon>
        <taxon>Glossinidae</taxon>
        <taxon>Glossina</taxon>
    </lineage>
</organism>
<evidence type="ECO:0000313" key="3">
    <source>
        <dbReference type="EnsemblMetazoa" id="GBRI010756-PA"/>
    </source>
</evidence>
<dbReference type="GO" id="GO:0005737">
    <property type="term" value="C:cytoplasm"/>
    <property type="evidence" value="ECO:0007669"/>
    <property type="project" value="TreeGrafter"/>
</dbReference>
<reference evidence="4" key="1">
    <citation type="submission" date="2014-03" db="EMBL/GenBank/DDBJ databases">
        <authorList>
            <person name="Aksoy S."/>
            <person name="Warren W."/>
            <person name="Wilson R.K."/>
        </authorList>
    </citation>
    <scope>NUCLEOTIDE SEQUENCE [LARGE SCALE GENOMIC DNA]</scope>
    <source>
        <strain evidence="4">IAEA</strain>
    </source>
</reference>
<dbReference type="SUPFAM" id="SSF48452">
    <property type="entry name" value="TPR-like"/>
    <property type="match status" value="1"/>
</dbReference>
<keyword evidence="4" id="KW-1185">Reference proteome</keyword>
<reference evidence="3" key="2">
    <citation type="submission" date="2020-05" db="UniProtKB">
        <authorList>
            <consortium name="EnsemblMetazoa"/>
        </authorList>
    </citation>
    <scope>IDENTIFICATION</scope>
    <source>
        <strain evidence="3">IAEA</strain>
    </source>
</reference>
<dbReference type="Proteomes" id="UP000091820">
    <property type="component" value="Unassembled WGS sequence"/>
</dbReference>
<sequence>MIQTKVIIKATLAMAAFYSLITSTNSRTSTRWKLNSSTGKIQFVDTPVTNDKDSYFADNKTLNDFDITSDIYKQDAVFYIIATSNRVFDGIDWLQQSLDPSILRSQKQLSSASSARKVSIESFSNNLIGEEQIEHAHNEKEVKAHLKVKESLDCGQPVNYTQYDYITNIGDHYRHKEMKLMPEPEVAYFFLRSHDKHAYKNFNLAALEAHLKQAKRDNPHSAKVYHHIGNYWRIIGDAVEAVKCFRRALDISPTESEIMFNLGKVLYNLQYLDDAIYMTRRSIEFQSPTHTVWPQYYMLGEILRTYGDIQGSLHYYRLALELNPTHELIVKALRDIDNKPTTGIHTYTIVIIVTLVIAVLSVIVTCSVLDEHRGNADGRVSIASNQRSFHRNMRSLKGFSTARNNRLRKFRINI</sequence>
<dbReference type="GO" id="GO:0030041">
    <property type="term" value="P:actin filament polymerization"/>
    <property type="evidence" value="ECO:0007669"/>
    <property type="project" value="TreeGrafter"/>
</dbReference>